<proteinExistence type="predicted"/>
<dbReference type="Proteomes" id="UP000030149">
    <property type="component" value="Unassembled WGS sequence"/>
</dbReference>
<dbReference type="OrthoDB" id="5294031at2"/>
<evidence type="ECO:0000256" key="2">
    <source>
        <dbReference type="SAM" id="SignalP"/>
    </source>
</evidence>
<accession>V6S7Q2</accession>
<name>V6S7Q2_9FLAO</name>
<dbReference type="Pfam" id="PF02368">
    <property type="entry name" value="Big_2"/>
    <property type="match status" value="1"/>
</dbReference>
<reference evidence="5 6" key="2">
    <citation type="journal article" date="2015" name="Stand. Genomic Sci.">
        <title>High quality draft genomic sequence of Flavobacterium enshiense DK69(T) and comparison among Flavobacterium genomes.</title>
        <authorList>
            <person name="Zeng Z."/>
            <person name="Chen C."/>
            <person name="Du H."/>
            <person name="Wang G."/>
            <person name="Li M."/>
        </authorList>
    </citation>
    <scope>NUCLEOTIDE SEQUENCE [LARGE SCALE GENOMIC DNA]</scope>
    <source>
        <strain evidence="5 6">DK69</strain>
    </source>
</reference>
<dbReference type="eggNOG" id="COG5492">
    <property type="taxonomic scope" value="Bacteria"/>
</dbReference>
<dbReference type="Gene3D" id="2.60.40.10">
    <property type="entry name" value="Immunoglobulins"/>
    <property type="match status" value="1"/>
</dbReference>
<dbReference type="Gene3D" id="2.60.40.1220">
    <property type="match status" value="1"/>
</dbReference>
<dbReference type="SUPFAM" id="SSF49373">
    <property type="entry name" value="Invasin/intimin cell-adhesion fragments"/>
    <property type="match status" value="1"/>
</dbReference>
<dbReference type="PATRIC" id="fig|1107311.3.peg.2231"/>
<evidence type="ECO:0000259" key="3">
    <source>
        <dbReference type="Pfam" id="PF02368"/>
    </source>
</evidence>
<dbReference type="InterPro" id="IPR026444">
    <property type="entry name" value="Secre_tail"/>
</dbReference>
<keyword evidence="6" id="KW-1185">Reference proteome</keyword>
<dbReference type="eggNOG" id="COG3391">
    <property type="taxonomic scope" value="Bacteria"/>
</dbReference>
<evidence type="ECO:0000313" key="6">
    <source>
        <dbReference type="Proteomes" id="UP000030149"/>
    </source>
</evidence>
<dbReference type="Pfam" id="PF18962">
    <property type="entry name" value="Por_Secre_tail"/>
    <property type="match status" value="1"/>
</dbReference>
<evidence type="ECO:0000313" key="5">
    <source>
        <dbReference type="EMBL" id="KGO97300.1"/>
    </source>
</evidence>
<dbReference type="NCBIfam" id="TIGR04183">
    <property type="entry name" value="Por_Secre_tail"/>
    <property type="match status" value="1"/>
</dbReference>
<dbReference type="InterPro" id="IPR013783">
    <property type="entry name" value="Ig-like_fold"/>
</dbReference>
<dbReference type="STRING" id="1107311.Q767_01470"/>
<reference evidence="6" key="1">
    <citation type="submission" date="2013-09" db="EMBL/GenBank/DDBJ databases">
        <authorList>
            <person name="Zeng Z."/>
            <person name="Chen C."/>
        </authorList>
    </citation>
    <scope>NUCLEOTIDE SEQUENCE [LARGE SCALE GENOMIC DNA]</scope>
    <source>
        <strain evidence="6">DK69</strain>
    </source>
</reference>
<dbReference type="RefSeq" id="WP_023574236.1">
    <property type="nucleotide sequence ID" value="NZ_AVCS01000015.1"/>
</dbReference>
<evidence type="ECO:0000259" key="4">
    <source>
        <dbReference type="Pfam" id="PF18962"/>
    </source>
</evidence>
<evidence type="ECO:0000256" key="1">
    <source>
        <dbReference type="ARBA" id="ARBA00022729"/>
    </source>
</evidence>
<feature type="domain" description="BIG2" evidence="3">
    <location>
        <begin position="202"/>
        <end position="269"/>
    </location>
</feature>
<sequence>MKKIFTLLFILSFGLLFSNTLKTTETETVACPTATIIYNGSPFCPDISTPQPVTITGTDNYTGGTFTSTPGLALNSNTGAITPSMSTPGFHVVTYTIPSDGTCPDFVINTTIRISDSPTATTAITSNQTVCYGSSATLSFFGTPNATITYTINGGANQNIILNSSGTATLSTGSLTSTTVYNLVSVTSSTGCSSSLATSVMVTVNPTPTISGSASVCVGNTIQYTGTGIPAASNPWISSDASVATVNSTGLVSAMSAGTTMITYTNNNGCTIMQIIMVNPSTTPTFAAVAPICTGESLAALPTTSNEGINGTWSPRLDNTTTTMYTFTPDPADPCAVPTAMIIRVNPIPTVTVNNSTVCSGSSTTVTATTGTTGTYTYVWTVPAGAANPGNADSFTTTTAGTYSVIASNNGCQSASASGIVTVLESPDITATATNQSINSGDLTDISLSSNSPEATYQWTVTQNNVTGATSGSGNTINQLLSLVNTALPGSVTYTITSSMSGGACSRNVTDITITVNSNLGTNDFNSQNFIVSPNPVADILNIKNNQTINKVTAFNQLGQMVLQKEYDNNEVQLDFSALKTGIYFISVDSGKKQSTFKIVKN</sequence>
<organism evidence="5 6">
    <name type="scientific">Flavobacterium enshiense DK69</name>
    <dbReference type="NCBI Taxonomy" id="1107311"/>
    <lineage>
        <taxon>Bacteria</taxon>
        <taxon>Pseudomonadati</taxon>
        <taxon>Bacteroidota</taxon>
        <taxon>Flavobacteriia</taxon>
        <taxon>Flavobacteriales</taxon>
        <taxon>Flavobacteriaceae</taxon>
        <taxon>Flavobacterium</taxon>
    </lineage>
</organism>
<evidence type="ECO:0008006" key="7">
    <source>
        <dbReference type="Google" id="ProtNLM"/>
    </source>
</evidence>
<gene>
    <name evidence="5" type="ORF">Q767_01470</name>
</gene>
<protein>
    <recommendedName>
        <fullName evidence="7">Secretion system C-terminal sorting domain-containing protein</fullName>
    </recommendedName>
</protein>
<feature type="signal peptide" evidence="2">
    <location>
        <begin position="1"/>
        <end position="23"/>
    </location>
</feature>
<comment type="caution">
    <text evidence="5">The sequence shown here is derived from an EMBL/GenBank/DDBJ whole genome shotgun (WGS) entry which is preliminary data.</text>
</comment>
<dbReference type="InterPro" id="IPR014755">
    <property type="entry name" value="Cu-Rt/internalin_Ig-like"/>
</dbReference>
<dbReference type="InterPro" id="IPR008964">
    <property type="entry name" value="Invasin/intimin_cell_adhesion"/>
</dbReference>
<dbReference type="AlphaFoldDB" id="V6S7Q2"/>
<feature type="domain" description="Secretion system C-terminal sorting" evidence="4">
    <location>
        <begin position="533"/>
        <end position="600"/>
    </location>
</feature>
<dbReference type="InterPro" id="IPR003343">
    <property type="entry name" value="Big_2"/>
</dbReference>
<dbReference type="EMBL" id="JRLZ01000001">
    <property type="protein sequence ID" value="KGO97300.1"/>
    <property type="molecule type" value="Genomic_DNA"/>
</dbReference>
<keyword evidence="1 2" id="KW-0732">Signal</keyword>
<feature type="chain" id="PRO_5004750644" description="Secretion system C-terminal sorting domain-containing protein" evidence="2">
    <location>
        <begin position="24"/>
        <end position="602"/>
    </location>
</feature>